<organism evidence="1 2">
    <name type="scientific">Defluviitoga tunisiensis</name>
    <dbReference type="NCBI Taxonomy" id="1006576"/>
    <lineage>
        <taxon>Bacteria</taxon>
        <taxon>Thermotogati</taxon>
        <taxon>Thermotogota</taxon>
        <taxon>Thermotogae</taxon>
        <taxon>Petrotogales</taxon>
        <taxon>Petrotogaceae</taxon>
        <taxon>Defluviitoga</taxon>
    </lineage>
</organism>
<accession>A0A0C7NKU3</accession>
<dbReference type="OrthoDB" id="47541at2"/>
<dbReference type="HOGENOM" id="CLU_1577039_0_0_0"/>
<dbReference type="EMBL" id="LN824141">
    <property type="protein sequence ID" value="CEP78526.1"/>
    <property type="molecule type" value="Genomic_DNA"/>
</dbReference>
<dbReference type="AlphaFoldDB" id="A0A0C7NKU3"/>
<name>A0A0C7NKU3_DEFTU</name>
<proteinExistence type="predicted"/>
<evidence type="ECO:0000313" key="2">
    <source>
        <dbReference type="Proteomes" id="UP000032809"/>
    </source>
</evidence>
<reference evidence="2" key="1">
    <citation type="submission" date="2014-11" db="EMBL/GenBank/DDBJ databases">
        <authorList>
            <person name="Wibberg D."/>
        </authorList>
    </citation>
    <scope>NUCLEOTIDE SEQUENCE [LARGE SCALE GENOMIC DNA]</scope>
    <source>
        <strain evidence="2">L3</strain>
    </source>
</reference>
<gene>
    <name evidence="1" type="ORF">DTL3_1225</name>
</gene>
<keyword evidence="2" id="KW-1185">Reference proteome</keyword>
<evidence type="ECO:0000313" key="1">
    <source>
        <dbReference type="EMBL" id="CEP78526.1"/>
    </source>
</evidence>
<dbReference type="KEGG" id="dtn:DTL3_1225"/>
<sequence length="143" mass="16763">MWINFTEESKTAFLSEINGYDEELSKEMNDFLSTYDIDNQIVPIHFPLEFESDEDIDNFLLFIDNIKTIVEIKAYSILSEISLFDEESSEVDDGFPALFSEEKNGECYLTVFDWNIQELDDYSNKYDKNDETITPLRLSIFSD</sequence>
<dbReference type="STRING" id="1006576.DTL3_1225"/>
<dbReference type="RefSeq" id="WP_045087954.1">
    <property type="nucleotide sequence ID" value="NZ_LN824141.1"/>
</dbReference>
<dbReference type="Proteomes" id="UP000032809">
    <property type="component" value="Chromosome I"/>
</dbReference>
<protein>
    <submittedName>
        <fullName evidence="1">Uncharacterized protein</fullName>
    </submittedName>
</protein>